<comment type="caution">
    <text evidence="1">The sequence shown here is derived from an EMBL/GenBank/DDBJ whole genome shotgun (WGS) entry which is preliminary data.</text>
</comment>
<dbReference type="Gene3D" id="3.30.420.10">
    <property type="entry name" value="Ribonuclease H-like superfamily/Ribonuclease H"/>
    <property type="match status" value="1"/>
</dbReference>
<organism evidence="1 2">
    <name type="scientific">Caerostris extrusa</name>
    <name type="common">Bark spider</name>
    <name type="synonym">Caerostris bankana</name>
    <dbReference type="NCBI Taxonomy" id="172846"/>
    <lineage>
        <taxon>Eukaryota</taxon>
        <taxon>Metazoa</taxon>
        <taxon>Ecdysozoa</taxon>
        <taxon>Arthropoda</taxon>
        <taxon>Chelicerata</taxon>
        <taxon>Arachnida</taxon>
        <taxon>Araneae</taxon>
        <taxon>Araneomorphae</taxon>
        <taxon>Entelegynae</taxon>
        <taxon>Araneoidea</taxon>
        <taxon>Araneidae</taxon>
        <taxon>Caerostris</taxon>
    </lineage>
</organism>
<dbReference type="EMBL" id="BPLR01016967">
    <property type="protein sequence ID" value="GIY87718.1"/>
    <property type="molecule type" value="Genomic_DNA"/>
</dbReference>
<accession>A0AAV4WZD8</accession>
<name>A0AAV4WZD8_CAEEX</name>
<dbReference type="Proteomes" id="UP001054945">
    <property type="component" value="Unassembled WGS sequence"/>
</dbReference>
<gene>
    <name evidence="1" type="ORF">CEXT_166291</name>
</gene>
<dbReference type="SUPFAM" id="SSF53098">
    <property type="entry name" value="Ribonuclease H-like"/>
    <property type="match status" value="1"/>
</dbReference>
<dbReference type="InterPro" id="IPR012337">
    <property type="entry name" value="RNaseH-like_sf"/>
</dbReference>
<dbReference type="InterPro" id="IPR036397">
    <property type="entry name" value="RNaseH_sf"/>
</dbReference>
<reference evidence="1 2" key="1">
    <citation type="submission" date="2021-06" db="EMBL/GenBank/DDBJ databases">
        <title>Caerostris extrusa draft genome.</title>
        <authorList>
            <person name="Kono N."/>
            <person name="Arakawa K."/>
        </authorList>
    </citation>
    <scope>NUCLEOTIDE SEQUENCE [LARGE SCALE GENOMIC DNA]</scope>
</reference>
<proteinExistence type="predicted"/>
<evidence type="ECO:0000313" key="2">
    <source>
        <dbReference type="Proteomes" id="UP001054945"/>
    </source>
</evidence>
<dbReference type="InterPro" id="IPR050951">
    <property type="entry name" value="Retrovirus_Pol_polyprotein"/>
</dbReference>
<keyword evidence="2" id="KW-1185">Reference proteome</keyword>
<keyword evidence="1" id="KW-0808">Transferase</keyword>
<dbReference type="GO" id="GO:0003964">
    <property type="term" value="F:RNA-directed DNA polymerase activity"/>
    <property type="evidence" value="ECO:0007669"/>
    <property type="project" value="UniProtKB-KW"/>
</dbReference>
<sequence length="83" mass="9362">MTLASFRRFSLLSYMCRLFSKWPEAYPLVDISASSVASTFFGWFGPPLRIITDQGTQFEALTKFLGTVRHRTSPYHPAGNGQV</sequence>
<dbReference type="AlphaFoldDB" id="A0AAV4WZD8"/>
<dbReference type="GO" id="GO:0003676">
    <property type="term" value="F:nucleic acid binding"/>
    <property type="evidence" value="ECO:0007669"/>
    <property type="project" value="InterPro"/>
</dbReference>
<evidence type="ECO:0000313" key="1">
    <source>
        <dbReference type="EMBL" id="GIY87718.1"/>
    </source>
</evidence>
<dbReference type="PANTHER" id="PTHR37984">
    <property type="entry name" value="PROTEIN CBG26694"/>
    <property type="match status" value="1"/>
</dbReference>
<dbReference type="PANTHER" id="PTHR37984:SF15">
    <property type="entry name" value="INTEGRASE CATALYTIC DOMAIN-CONTAINING PROTEIN"/>
    <property type="match status" value="1"/>
</dbReference>
<keyword evidence="1" id="KW-0695">RNA-directed DNA polymerase</keyword>
<keyword evidence="1" id="KW-0548">Nucleotidyltransferase</keyword>
<protein>
    <submittedName>
        <fullName evidence="1">Reverse transcriptase</fullName>
    </submittedName>
</protein>